<dbReference type="EnsemblMetazoa" id="GPAI034859-RA">
    <property type="protein sequence ID" value="GPAI034859-PA"/>
    <property type="gene ID" value="GPAI034859"/>
</dbReference>
<feature type="domain" description="DJ-1/PfpI" evidence="2">
    <location>
        <begin position="6"/>
        <end position="87"/>
    </location>
</feature>
<proteinExistence type="predicted"/>
<dbReference type="GO" id="GO:0006979">
    <property type="term" value="P:response to oxidative stress"/>
    <property type="evidence" value="ECO:0007669"/>
    <property type="project" value="TreeGrafter"/>
</dbReference>
<feature type="transmembrane region" description="Helical" evidence="1">
    <location>
        <begin position="20"/>
        <end position="38"/>
    </location>
</feature>
<reference evidence="3" key="2">
    <citation type="submission" date="2020-05" db="UniProtKB">
        <authorList>
            <consortium name="EnsemblMetazoa"/>
        </authorList>
    </citation>
    <scope>IDENTIFICATION</scope>
    <source>
        <strain evidence="3">IAEA</strain>
    </source>
</reference>
<sequence length="102" mass="11165">MDDPARFGSYIKEKVKDSNIAAIGSAPLVLVINCIGIGKSITTSPKLKSDLEPLYKYVDDEKVVVDGNLRTSQGPANAFLFALKIVELLRNKQEDQEASKIL</sequence>
<keyword evidence="4" id="KW-1185">Reference proteome</keyword>
<organism evidence="3 4">
    <name type="scientific">Glossina pallidipes</name>
    <name type="common">Tsetse fly</name>
    <dbReference type="NCBI Taxonomy" id="7398"/>
    <lineage>
        <taxon>Eukaryota</taxon>
        <taxon>Metazoa</taxon>
        <taxon>Ecdysozoa</taxon>
        <taxon>Arthropoda</taxon>
        <taxon>Hexapoda</taxon>
        <taxon>Insecta</taxon>
        <taxon>Pterygota</taxon>
        <taxon>Neoptera</taxon>
        <taxon>Endopterygota</taxon>
        <taxon>Diptera</taxon>
        <taxon>Brachycera</taxon>
        <taxon>Muscomorpha</taxon>
        <taxon>Hippoboscoidea</taxon>
        <taxon>Glossinidae</taxon>
        <taxon>Glossina</taxon>
    </lineage>
</organism>
<dbReference type="GO" id="GO:1903189">
    <property type="term" value="P:glyoxal metabolic process"/>
    <property type="evidence" value="ECO:0007669"/>
    <property type="project" value="TreeGrafter"/>
</dbReference>
<evidence type="ECO:0000259" key="2">
    <source>
        <dbReference type="Pfam" id="PF01965"/>
    </source>
</evidence>
<dbReference type="InterPro" id="IPR029062">
    <property type="entry name" value="Class_I_gatase-like"/>
</dbReference>
<keyword evidence="1" id="KW-0812">Transmembrane</keyword>
<dbReference type="InterPro" id="IPR002818">
    <property type="entry name" value="DJ-1/PfpI"/>
</dbReference>
<dbReference type="GO" id="GO:0005634">
    <property type="term" value="C:nucleus"/>
    <property type="evidence" value="ECO:0007669"/>
    <property type="project" value="TreeGrafter"/>
</dbReference>
<evidence type="ECO:0000313" key="3">
    <source>
        <dbReference type="EnsemblMetazoa" id="GPAI034859-PA"/>
    </source>
</evidence>
<accession>A0A1B0A5A8</accession>
<dbReference type="GO" id="GO:0046295">
    <property type="term" value="P:glycolate biosynthetic process"/>
    <property type="evidence" value="ECO:0007669"/>
    <property type="project" value="TreeGrafter"/>
</dbReference>
<dbReference type="GO" id="GO:0005739">
    <property type="term" value="C:mitochondrion"/>
    <property type="evidence" value="ECO:0007669"/>
    <property type="project" value="TreeGrafter"/>
</dbReference>
<keyword evidence="1" id="KW-1133">Transmembrane helix</keyword>
<dbReference type="Pfam" id="PF01965">
    <property type="entry name" value="DJ-1_PfpI"/>
    <property type="match status" value="1"/>
</dbReference>
<dbReference type="PANTHER" id="PTHR48094:SF12">
    <property type="entry name" value="PARKINSON DISEASE PROTEIN 7 HOMOLOG"/>
    <property type="match status" value="1"/>
</dbReference>
<evidence type="ECO:0000256" key="1">
    <source>
        <dbReference type="SAM" id="Phobius"/>
    </source>
</evidence>
<dbReference type="Proteomes" id="UP000092445">
    <property type="component" value="Unassembled WGS sequence"/>
</dbReference>
<dbReference type="VEuPathDB" id="VectorBase:GPAI034859"/>
<protein>
    <recommendedName>
        <fullName evidence="2">DJ-1/PfpI domain-containing protein</fullName>
    </recommendedName>
</protein>
<name>A0A1B0A5A8_GLOPL</name>
<dbReference type="Gene3D" id="3.40.50.880">
    <property type="match status" value="1"/>
</dbReference>
<dbReference type="InterPro" id="IPR050325">
    <property type="entry name" value="Prot/Nucl_acid_deglycase"/>
</dbReference>
<dbReference type="STRING" id="7398.A0A1B0A5A8"/>
<reference evidence="4" key="1">
    <citation type="submission" date="2014-03" db="EMBL/GenBank/DDBJ databases">
        <authorList>
            <person name="Aksoy S."/>
            <person name="Warren W."/>
            <person name="Wilson R.K."/>
        </authorList>
    </citation>
    <scope>NUCLEOTIDE SEQUENCE [LARGE SCALE GENOMIC DNA]</scope>
    <source>
        <strain evidence="4">IAEA</strain>
    </source>
</reference>
<evidence type="ECO:0000313" key="4">
    <source>
        <dbReference type="Proteomes" id="UP000092445"/>
    </source>
</evidence>
<dbReference type="SUPFAM" id="SSF52317">
    <property type="entry name" value="Class I glutamine amidotransferase-like"/>
    <property type="match status" value="1"/>
</dbReference>
<dbReference type="AlphaFoldDB" id="A0A1B0A5A8"/>
<keyword evidence="1" id="KW-0472">Membrane</keyword>
<dbReference type="PANTHER" id="PTHR48094">
    <property type="entry name" value="PROTEIN/NUCLEIC ACID DEGLYCASE DJ-1-RELATED"/>
    <property type="match status" value="1"/>
</dbReference>